<evidence type="ECO:0000313" key="4">
    <source>
        <dbReference type="Proteomes" id="UP000274131"/>
    </source>
</evidence>
<dbReference type="AlphaFoldDB" id="A0A0N4VRM4"/>
<evidence type="ECO:0000256" key="1">
    <source>
        <dbReference type="SAM" id="Phobius"/>
    </source>
</evidence>
<proteinExistence type="predicted"/>
<keyword evidence="4" id="KW-1185">Reference proteome</keyword>
<name>A0A0N4VRM4_ENTVE</name>
<accession>A0A0N4VRM4</accession>
<reference evidence="5" key="1">
    <citation type="submission" date="2017-02" db="UniProtKB">
        <authorList>
            <consortium name="WormBaseParasite"/>
        </authorList>
    </citation>
    <scope>IDENTIFICATION</scope>
</reference>
<dbReference type="Pfam" id="PF00059">
    <property type="entry name" value="Lectin_C"/>
    <property type="match status" value="1"/>
</dbReference>
<keyword evidence="1" id="KW-0812">Transmembrane</keyword>
<dbReference type="PROSITE" id="PS50041">
    <property type="entry name" value="C_TYPE_LECTIN_2"/>
    <property type="match status" value="1"/>
</dbReference>
<dbReference type="Gene3D" id="3.10.100.10">
    <property type="entry name" value="Mannose-Binding Protein A, subunit A"/>
    <property type="match status" value="1"/>
</dbReference>
<evidence type="ECO:0000313" key="3">
    <source>
        <dbReference type="EMBL" id="VDD98069.1"/>
    </source>
</evidence>
<keyword evidence="1" id="KW-0472">Membrane</keyword>
<dbReference type="EMBL" id="UXUI01017462">
    <property type="protein sequence ID" value="VDD98069.1"/>
    <property type="molecule type" value="Genomic_DNA"/>
</dbReference>
<dbReference type="OrthoDB" id="418245at2759"/>
<dbReference type="CDD" id="cd00037">
    <property type="entry name" value="CLECT"/>
    <property type="match status" value="1"/>
</dbReference>
<feature type="domain" description="C-type lectin" evidence="2">
    <location>
        <begin position="25"/>
        <end position="111"/>
    </location>
</feature>
<keyword evidence="1" id="KW-1133">Transmembrane helix</keyword>
<gene>
    <name evidence="3" type="ORF">EVEC_LOCUS12820</name>
</gene>
<dbReference type="InterPro" id="IPR016186">
    <property type="entry name" value="C-type_lectin-like/link_sf"/>
</dbReference>
<organism evidence="5">
    <name type="scientific">Enterobius vermicularis</name>
    <name type="common">Human pinworm</name>
    <dbReference type="NCBI Taxonomy" id="51028"/>
    <lineage>
        <taxon>Eukaryota</taxon>
        <taxon>Metazoa</taxon>
        <taxon>Ecdysozoa</taxon>
        <taxon>Nematoda</taxon>
        <taxon>Chromadorea</taxon>
        <taxon>Rhabditida</taxon>
        <taxon>Spirurina</taxon>
        <taxon>Oxyuridomorpha</taxon>
        <taxon>Oxyuroidea</taxon>
        <taxon>Oxyuridae</taxon>
        <taxon>Enterobius</taxon>
    </lineage>
</organism>
<dbReference type="SUPFAM" id="SSF56436">
    <property type="entry name" value="C-type lectin-like"/>
    <property type="match status" value="1"/>
</dbReference>
<evidence type="ECO:0000259" key="2">
    <source>
        <dbReference type="PROSITE" id="PS50041"/>
    </source>
</evidence>
<feature type="transmembrane region" description="Helical" evidence="1">
    <location>
        <begin position="108"/>
        <end position="125"/>
    </location>
</feature>
<reference evidence="3 4" key="2">
    <citation type="submission" date="2018-10" db="EMBL/GenBank/DDBJ databases">
        <authorList>
            <consortium name="Pathogen Informatics"/>
        </authorList>
    </citation>
    <scope>NUCLEOTIDE SEQUENCE [LARGE SCALE GENOMIC DNA]</scope>
</reference>
<dbReference type="WBParaSite" id="EVEC_0001369501-mRNA-1">
    <property type="protein sequence ID" value="EVEC_0001369501-mRNA-1"/>
    <property type="gene ID" value="EVEC_0001369501"/>
</dbReference>
<evidence type="ECO:0000313" key="5">
    <source>
        <dbReference type="WBParaSite" id="EVEC_0001369501-mRNA-1"/>
    </source>
</evidence>
<dbReference type="STRING" id="51028.A0A0N4VRM4"/>
<sequence>MRWERGMEEEGKSVYPSTKLLSQYGSQLARIESQRENSFVSRLINRPLRSASLVQKTQFWIGMIARRTEDEDALFLWSDGSIVSRYIGFWEIGQPDYKSGTCTRVDAHSLYFIYLFIFLITYIRLI</sequence>
<protein>
    <submittedName>
        <fullName evidence="5">C-type lectin domain-containing protein</fullName>
    </submittedName>
</protein>
<dbReference type="InterPro" id="IPR001304">
    <property type="entry name" value="C-type_lectin-like"/>
</dbReference>
<dbReference type="InterPro" id="IPR016187">
    <property type="entry name" value="CTDL_fold"/>
</dbReference>
<dbReference type="Proteomes" id="UP000274131">
    <property type="component" value="Unassembled WGS sequence"/>
</dbReference>